<dbReference type="Proteomes" id="UP000324091">
    <property type="component" value="Chromosome 6"/>
</dbReference>
<protein>
    <submittedName>
        <fullName evidence="2">Zinc finger protein basonuclin-2</fullName>
    </submittedName>
</protein>
<dbReference type="PANTHER" id="PTHR15021">
    <property type="entry name" value="DISCONNECTED-RELATED"/>
    <property type="match status" value="1"/>
</dbReference>
<keyword evidence="3" id="KW-1185">Reference proteome</keyword>
<name>A0A5C6MX69_9TELE</name>
<evidence type="ECO:0000313" key="2">
    <source>
        <dbReference type="EMBL" id="TWW58731.1"/>
    </source>
</evidence>
<sequence length="472" mass="51778">MCLLSPGSPSHASPLYSRPQCHCQGDVGGGDWESWEECRSCPPPSPPPIPTPCAPLPPPFAFFSLPFPSQPSCLNLAWSLCTLEVCRWADGFMSGWGNALRRVERSRGPRAGGLEPGASGWTCCLHKEETCCPSGFEPTVVQRKTMMQLFLHRLYADREHTIGRLERSIALVALPPCQSPDAQLHKGQGPLAPLLPSAAPRTRADTEEGPWGLQREDTAPFSRLHFSLTRRNVPAIKPAQISGARDFASSLLTSLLFLSRQAIRCTLVNCTCECFQPGKIHLRTCDQCKHGWVAHALDKLSTQHLYHPTQVEIVQSNVVFDISSLMLYGTQAIPVRLKILLDRLFSVLKQEEVLHILHGLGWTLRDYVRGYILQVSEPRPGPAQILGVLANVGTASTEKSLEHLKPFHHIFPSLTATWPCAPTHLKNRKAGPGSQSVLGERCVQAVAPSEDSTQQVLAAALLRLKLPEGGLP</sequence>
<dbReference type="EMBL" id="RHFK02000019">
    <property type="protein sequence ID" value="TWW58731.1"/>
    <property type="molecule type" value="Genomic_DNA"/>
</dbReference>
<dbReference type="InterPro" id="IPR040436">
    <property type="entry name" value="Disconnected-like"/>
</dbReference>
<accession>A0A5C6MX69</accession>
<proteinExistence type="predicted"/>
<dbReference type="GO" id="GO:0006355">
    <property type="term" value="P:regulation of DNA-templated transcription"/>
    <property type="evidence" value="ECO:0007669"/>
    <property type="project" value="TreeGrafter"/>
</dbReference>
<reference evidence="2 3" key="1">
    <citation type="submission" date="2019-04" db="EMBL/GenBank/DDBJ databases">
        <title>Chromosome genome assembly for Takifugu flavidus.</title>
        <authorList>
            <person name="Xiao S."/>
        </authorList>
    </citation>
    <scope>NUCLEOTIDE SEQUENCE [LARGE SCALE GENOMIC DNA]</scope>
    <source>
        <strain evidence="2">HTHZ2018</strain>
        <tissue evidence="2">Muscle</tissue>
    </source>
</reference>
<evidence type="ECO:0000256" key="1">
    <source>
        <dbReference type="SAM" id="MobiDB-lite"/>
    </source>
</evidence>
<feature type="region of interest" description="Disordered" evidence="1">
    <location>
        <begin position="193"/>
        <end position="214"/>
    </location>
</feature>
<dbReference type="GO" id="GO:0005634">
    <property type="term" value="C:nucleus"/>
    <property type="evidence" value="ECO:0007669"/>
    <property type="project" value="TreeGrafter"/>
</dbReference>
<gene>
    <name evidence="2" type="ORF">D4764_06G0002610</name>
</gene>
<organism evidence="2 3">
    <name type="scientific">Takifugu flavidus</name>
    <name type="common">sansaifugu</name>
    <dbReference type="NCBI Taxonomy" id="433684"/>
    <lineage>
        <taxon>Eukaryota</taxon>
        <taxon>Metazoa</taxon>
        <taxon>Chordata</taxon>
        <taxon>Craniata</taxon>
        <taxon>Vertebrata</taxon>
        <taxon>Euteleostomi</taxon>
        <taxon>Actinopterygii</taxon>
        <taxon>Neopterygii</taxon>
        <taxon>Teleostei</taxon>
        <taxon>Neoteleostei</taxon>
        <taxon>Acanthomorphata</taxon>
        <taxon>Eupercaria</taxon>
        <taxon>Tetraodontiformes</taxon>
        <taxon>Tetradontoidea</taxon>
        <taxon>Tetraodontidae</taxon>
        <taxon>Takifugu</taxon>
    </lineage>
</organism>
<evidence type="ECO:0000313" key="3">
    <source>
        <dbReference type="Proteomes" id="UP000324091"/>
    </source>
</evidence>
<comment type="caution">
    <text evidence="2">The sequence shown here is derived from an EMBL/GenBank/DDBJ whole genome shotgun (WGS) entry which is preliminary data.</text>
</comment>
<dbReference type="AlphaFoldDB" id="A0A5C6MX69"/>
<dbReference type="PANTHER" id="PTHR15021:SF2">
    <property type="entry name" value="ZINC FINGER PROTEIN BASONUCLIN-2"/>
    <property type="match status" value="1"/>
</dbReference>